<gene>
    <name evidence="1" type="ORF">SAMN00120144_1597</name>
</gene>
<protein>
    <submittedName>
        <fullName evidence="1">Uncharacterized protein</fullName>
    </submittedName>
</protein>
<accession>A0A1W1VWH8</accession>
<dbReference type="EMBL" id="FWWW01000076">
    <property type="protein sequence ID" value="SMB97729.1"/>
    <property type="molecule type" value="Genomic_DNA"/>
</dbReference>
<proteinExistence type="predicted"/>
<organism evidence="1 2">
    <name type="scientific">Hymenobacter roseosalivarius DSM 11622</name>
    <dbReference type="NCBI Taxonomy" id="645990"/>
    <lineage>
        <taxon>Bacteria</taxon>
        <taxon>Pseudomonadati</taxon>
        <taxon>Bacteroidota</taxon>
        <taxon>Cytophagia</taxon>
        <taxon>Cytophagales</taxon>
        <taxon>Hymenobacteraceae</taxon>
        <taxon>Hymenobacter</taxon>
    </lineage>
</organism>
<keyword evidence="2" id="KW-1185">Reference proteome</keyword>
<dbReference type="AlphaFoldDB" id="A0A1W1VWH8"/>
<dbReference type="RefSeq" id="WP_084446588.1">
    <property type="nucleotide sequence ID" value="NZ_FWWW01000076.1"/>
</dbReference>
<evidence type="ECO:0000313" key="1">
    <source>
        <dbReference type="EMBL" id="SMB97729.1"/>
    </source>
</evidence>
<evidence type="ECO:0000313" key="2">
    <source>
        <dbReference type="Proteomes" id="UP000192266"/>
    </source>
</evidence>
<dbReference type="PROSITE" id="PS51257">
    <property type="entry name" value="PROKAR_LIPOPROTEIN"/>
    <property type="match status" value="1"/>
</dbReference>
<name>A0A1W1VWH8_9BACT</name>
<sequence length="429" mass="44891">MKHFLTRFTPLLLAAAGLLTSCTKELDTYYTEVGPQFPTVLNNSNFTPATKYAVGEIVPLELNFAAQTAPVREILVLQKIEPSPDSVVVQTIPYQPAFSRLKRADTLVVRYVVPPAANKAQIRVDVRVVSQNGQSRTRSAFFRVAEATPTIRINRATNVTAPAAGPVVAGDVVRYNLTLNVNGVTAATTTTPATSILYKDLDSLVTYVKVGAAAERRLLRQRLPVVGAQTGAATTLDVDATIPAGSAGQAVTFRFEAKVRTPARTASATADALTPAPPTALAAARALTLTYAGTTGGDQAALDLTTFTTVPAAGPAGTKDVAITNTASNAVRLQALNPTTGTPAPTPTRFVRLTTGGAAAYTSATLNSIRQTFLTAPTANQVTTLDNVVVGDVVIARVRGLDQYAIFTVTGINRTSATDVAVTLAVKAL</sequence>
<reference evidence="1 2" key="1">
    <citation type="submission" date="2017-04" db="EMBL/GenBank/DDBJ databases">
        <authorList>
            <person name="Afonso C.L."/>
            <person name="Miller P.J."/>
            <person name="Scott M.A."/>
            <person name="Spackman E."/>
            <person name="Goraichik I."/>
            <person name="Dimitrov K.M."/>
            <person name="Suarez D.L."/>
            <person name="Swayne D.E."/>
        </authorList>
    </citation>
    <scope>NUCLEOTIDE SEQUENCE [LARGE SCALE GENOMIC DNA]</scope>
    <source>
        <strain evidence="1 2">DSM 11622</strain>
    </source>
</reference>
<dbReference type="OrthoDB" id="868093at2"/>
<dbReference type="Proteomes" id="UP000192266">
    <property type="component" value="Unassembled WGS sequence"/>
</dbReference>
<dbReference type="STRING" id="645990.SAMN00120144_1597"/>